<reference evidence="2 3" key="1">
    <citation type="journal article" date="2005" name="Nucleic Acids Res.">
        <title>Genomic blueprint of Hahella chejuensis, a marine microbe producing an algicidal agent.</title>
        <authorList>
            <person name="Jeong H."/>
            <person name="Yim J.H."/>
            <person name="Lee C."/>
            <person name="Choi S.-H."/>
            <person name="Park Y.K."/>
            <person name="Yoon S.H."/>
            <person name="Hur C.-G."/>
            <person name="Kang H.-Y."/>
            <person name="Kim D."/>
            <person name="Lee H.H."/>
            <person name="Park K.H."/>
            <person name="Park S.-H."/>
            <person name="Park H.-S."/>
            <person name="Lee H.K."/>
            <person name="Oh T.K."/>
            <person name="Kim J.F."/>
        </authorList>
    </citation>
    <scope>NUCLEOTIDE SEQUENCE [LARGE SCALE GENOMIC DNA]</scope>
    <source>
        <strain evidence="2 3">KCTC 2396</strain>
    </source>
</reference>
<evidence type="ECO:0000313" key="3">
    <source>
        <dbReference type="Proteomes" id="UP000000238"/>
    </source>
</evidence>
<dbReference type="Proteomes" id="UP000000238">
    <property type="component" value="Chromosome"/>
</dbReference>
<dbReference type="InterPro" id="IPR005135">
    <property type="entry name" value="Endo/exonuclease/phosphatase"/>
</dbReference>
<dbReference type="KEGG" id="hch:HCH_01017"/>
<dbReference type="SUPFAM" id="SSF56219">
    <property type="entry name" value="DNase I-like"/>
    <property type="match status" value="1"/>
</dbReference>
<proteinExistence type="predicted"/>
<name>Q2SN72_HAHCH</name>
<dbReference type="HOGENOM" id="CLU_060500_4_2_6"/>
<evidence type="ECO:0000259" key="1">
    <source>
        <dbReference type="Pfam" id="PF03372"/>
    </source>
</evidence>
<accession>Q2SN72</accession>
<organism evidence="2 3">
    <name type="scientific">Hahella chejuensis (strain KCTC 2396)</name>
    <dbReference type="NCBI Taxonomy" id="349521"/>
    <lineage>
        <taxon>Bacteria</taxon>
        <taxon>Pseudomonadati</taxon>
        <taxon>Pseudomonadota</taxon>
        <taxon>Gammaproteobacteria</taxon>
        <taxon>Oceanospirillales</taxon>
        <taxon>Hahellaceae</taxon>
        <taxon>Hahella</taxon>
    </lineage>
</organism>
<keyword evidence="2" id="KW-0378">Hydrolase</keyword>
<gene>
    <name evidence="2" type="ordered locus">HCH_01017</name>
</gene>
<dbReference type="Gene3D" id="3.60.10.10">
    <property type="entry name" value="Endonuclease/exonuclease/phosphatase"/>
    <property type="match status" value="1"/>
</dbReference>
<dbReference type="EMBL" id="CP000155">
    <property type="protein sequence ID" value="ABC27902.1"/>
    <property type="molecule type" value="Genomic_DNA"/>
</dbReference>
<evidence type="ECO:0000313" key="2">
    <source>
        <dbReference type="EMBL" id="ABC27902.1"/>
    </source>
</evidence>
<dbReference type="AlphaFoldDB" id="Q2SN72"/>
<dbReference type="RefSeq" id="WP_011394977.1">
    <property type="nucleotide sequence ID" value="NC_007645.1"/>
</dbReference>
<feature type="domain" description="Endonuclease/exonuclease/phosphatase" evidence="1">
    <location>
        <begin position="16"/>
        <end position="244"/>
    </location>
</feature>
<dbReference type="STRING" id="349521.HCH_01017"/>
<dbReference type="GO" id="GO:0016787">
    <property type="term" value="F:hydrolase activity"/>
    <property type="evidence" value="ECO:0007669"/>
    <property type="project" value="UniProtKB-KW"/>
</dbReference>
<dbReference type="eggNOG" id="COG3568">
    <property type="taxonomic scope" value="Bacteria"/>
</dbReference>
<dbReference type="PANTHER" id="PTHR14859:SF15">
    <property type="entry name" value="ENDONUCLEASE_EXONUCLEASE_PHOSPHATASE DOMAIN-CONTAINING PROTEIN"/>
    <property type="match status" value="1"/>
</dbReference>
<protein>
    <submittedName>
        <fullName evidence="2">Metal-dependent hydrolase</fullName>
    </submittedName>
</protein>
<dbReference type="InterPro" id="IPR036691">
    <property type="entry name" value="Endo/exonu/phosph_ase_sf"/>
</dbReference>
<dbReference type="GO" id="GO:0016020">
    <property type="term" value="C:membrane"/>
    <property type="evidence" value="ECO:0007669"/>
    <property type="project" value="GOC"/>
</dbReference>
<dbReference type="Pfam" id="PF03372">
    <property type="entry name" value="Exo_endo_phos"/>
    <property type="match status" value="1"/>
</dbReference>
<sequence>MNAAEEFPHHRHIRLLSFNIQVGISTAAYRHYVTRSWQHVLPSQSRNKNLDRIAALLSQYDVVALQECDGGSIRSGFVNQVEYLAEKSGHPYWFQQLNRNLGRIAQHSNGLLSRYRPNSVTQHKLPGVIPGRGAIIATYGDPTNPLVVVMLHLSLGEKAQCQQLEHVCKLIEGYEHVVLMGDLNNHAEQLLSSTALGRTTLVSLPERVNTFPSWRPERSLDHIMVSPGLQIRNAGVVCFPVSDHLPVAVDVALPVGYGKGVKKPD</sequence>
<dbReference type="PANTHER" id="PTHR14859">
    <property type="entry name" value="CALCOFLUOR WHITE HYPERSENSITIVE PROTEIN PRECURSOR"/>
    <property type="match status" value="1"/>
</dbReference>
<keyword evidence="3" id="KW-1185">Reference proteome</keyword>
<dbReference type="InterPro" id="IPR051916">
    <property type="entry name" value="GPI-anchor_lipid_remodeler"/>
</dbReference>
<dbReference type="GO" id="GO:0006506">
    <property type="term" value="P:GPI anchor biosynthetic process"/>
    <property type="evidence" value="ECO:0007669"/>
    <property type="project" value="TreeGrafter"/>
</dbReference>